<dbReference type="EMBL" id="BMED01000001">
    <property type="protein sequence ID" value="GGC60134.1"/>
    <property type="molecule type" value="Genomic_DNA"/>
</dbReference>
<evidence type="ECO:0000313" key="2">
    <source>
        <dbReference type="Proteomes" id="UP000637423"/>
    </source>
</evidence>
<organism evidence="1 2">
    <name type="scientific">Undibacterium terreum</name>
    <dbReference type="NCBI Taxonomy" id="1224302"/>
    <lineage>
        <taxon>Bacteria</taxon>
        <taxon>Pseudomonadati</taxon>
        <taxon>Pseudomonadota</taxon>
        <taxon>Betaproteobacteria</taxon>
        <taxon>Burkholderiales</taxon>
        <taxon>Oxalobacteraceae</taxon>
        <taxon>Undibacterium</taxon>
    </lineage>
</organism>
<reference evidence="1" key="2">
    <citation type="submission" date="2020-09" db="EMBL/GenBank/DDBJ databases">
        <authorList>
            <person name="Sun Q."/>
            <person name="Zhou Y."/>
        </authorList>
    </citation>
    <scope>NUCLEOTIDE SEQUENCE</scope>
    <source>
        <strain evidence="1">CGMCC 1.10998</strain>
    </source>
</reference>
<name>A0A916U722_9BURK</name>
<keyword evidence="2" id="KW-1185">Reference proteome</keyword>
<protein>
    <submittedName>
        <fullName evidence="1">Uncharacterized protein</fullName>
    </submittedName>
</protein>
<evidence type="ECO:0000313" key="1">
    <source>
        <dbReference type="EMBL" id="GGC60134.1"/>
    </source>
</evidence>
<accession>A0A916U722</accession>
<comment type="caution">
    <text evidence="1">The sequence shown here is derived from an EMBL/GenBank/DDBJ whole genome shotgun (WGS) entry which is preliminary data.</text>
</comment>
<reference evidence="1" key="1">
    <citation type="journal article" date="2014" name="Int. J. Syst. Evol. Microbiol.">
        <title>Complete genome sequence of Corynebacterium casei LMG S-19264T (=DSM 44701T), isolated from a smear-ripened cheese.</title>
        <authorList>
            <consortium name="US DOE Joint Genome Institute (JGI-PGF)"/>
            <person name="Walter F."/>
            <person name="Albersmeier A."/>
            <person name="Kalinowski J."/>
            <person name="Ruckert C."/>
        </authorList>
    </citation>
    <scope>NUCLEOTIDE SEQUENCE</scope>
    <source>
        <strain evidence="1">CGMCC 1.10998</strain>
    </source>
</reference>
<dbReference type="Proteomes" id="UP000637423">
    <property type="component" value="Unassembled WGS sequence"/>
</dbReference>
<dbReference type="RefSeq" id="WP_229750856.1">
    <property type="nucleotide sequence ID" value="NZ_BMED01000001.1"/>
</dbReference>
<sequence length="143" mass="16127">MSDLNKDSNQDIEHDSSIGPQPEYPWIVLTTTYDVEMWIDNYNRELQRVISDKNPVGYGICFSLLHGGEIYLHTTSEGEIVLDVTPEAEWVAPVITATTQIHAPSGQIWALPGEVLTQMILGLSTLIASTRLVTRHDFKIRKY</sequence>
<dbReference type="AlphaFoldDB" id="A0A916U722"/>
<gene>
    <name evidence="1" type="ORF">GCM10011396_03830</name>
</gene>
<proteinExistence type="predicted"/>